<dbReference type="AlphaFoldDB" id="A0A7Y2LZQ7"/>
<dbReference type="GO" id="GO:0005829">
    <property type="term" value="C:cytosol"/>
    <property type="evidence" value="ECO:0007669"/>
    <property type="project" value="TreeGrafter"/>
</dbReference>
<dbReference type="PANTHER" id="PTHR43364:SF4">
    <property type="entry name" value="NAD(P)-LINKED OXIDOREDUCTASE SUPERFAMILY PROTEIN"/>
    <property type="match status" value="1"/>
</dbReference>
<reference evidence="3 4" key="1">
    <citation type="submission" date="2020-05" db="EMBL/GenBank/DDBJ databases">
        <title>MicrobeNet Type strains.</title>
        <authorList>
            <person name="Nicholson A.C."/>
        </authorList>
    </citation>
    <scope>NUCLEOTIDE SEQUENCE [LARGE SCALE GENOMIC DNA]</scope>
    <source>
        <strain evidence="3 4">JCM 14282</strain>
    </source>
</reference>
<dbReference type="Gene3D" id="3.20.20.100">
    <property type="entry name" value="NADP-dependent oxidoreductase domain"/>
    <property type="match status" value="1"/>
</dbReference>
<evidence type="ECO:0000313" key="4">
    <source>
        <dbReference type="Proteomes" id="UP000543598"/>
    </source>
</evidence>
<dbReference type="Pfam" id="PF00248">
    <property type="entry name" value="Aldo_ket_red"/>
    <property type="match status" value="1"/>
</dbReference>
<dbReference type="RefSeq" id="WP_167038032.1">
    <property type="nucleotide sequence ID" value="NZ_BAAANA010000001.1"/>
</dbReference>
<dbReference type="GO" id="GO:0016491">
    <property type="term" value="F:oxidoreductase activity"/>
    <property type="evidence" value="ECO:0007669"/>
    <property type="project" value="UniProtKB-KW"/>
</dbReference>
<dbReference type="InterPro" id="IPR023210">
    <property type="entry name" value="NADP_OxRdtase_dom"/>
</dbReference>
<dbReference type="SUPFAM" id="SSF51430">
    <property type="entry name" value="NAD(P)-linked oxidoreductase"/>
    <property type="match status" value="1"/>
</dbReference>
<protein>
    <submittedName>
        <fullName evidence="3">Aldo/keto reductase</fullName>
    </submittedName>
</protein>
<name>A0A7Y2LZQ7_9MICO</name>
<dbReference type="PRINTS" id="PR00069">
    <property type="entry name" value="ALDKETRDTASE"/>
</dbReference>
<evidence type="ECO:0000259" key="2">
    <source>
        <dbReference type="Pfam" id="PF00248"/>
    </source>
</evidence>
<dbReference type="EMBL" id="JABEMB010000009">
    <property type="protein sequence ID" value="NNH03800.1"/>
    <property type="molecule type" value="Genomic_DNA"/>
</dbReference>
<comment type="caution">
    <text evidence="3">The sequence shown here is derived from an EMBL/GenBank/DDBJ whole genome shotgun (WGS) entry which is preliminary data.</text>
</comment>
<proteinExistence type="predicted"/>
<sequence length="302" mass="32410">MRTRELGPLTVSEIGLGCNNFGRRLDAQESARVISAALDVGITLFDTAAMYGGGLSESYLGRGLGRAREHVVVATKFGHAGPDASAATVVASCEDSLRRLGTDRIDLFQIHFPDPATPLSETLEALAALASAGKIAHVGCSNFDVGLLRELHELRHIVPVVSVQNQLSLLARADEDEVLPWCAANGVGYLPYFPLAGGLLTGKYSPHGDAPTGARWTVQSGARRDELMTERNLEVVERLRGYCDEKGRSLVELSFSWLLSRTGLSSVIAGATSSEQVHANVRSAGWQLTEEELVEIDELTAL</sequence>
<evidence type="ECO:0000256" key="1">
    <source>
        <dbReference type="ARBA" id="ARBA00023002"/>
    </source>
</evidence>
<feature type="domain" description="NADP-dependent oxidoreductase" evidence="2">
    <location>
        <begin position="13"/>
        <end position="299"/>
    </location>
</feature>
<dbReference type="InterPro" id="IPR050523">
    <property type="entry name" value="AKR_Detox_Biosynth"/>
</dbReference>
<keyword evidence="4" id="KW-1185">Reference proteome</keyword>
<organism evidence="3 4">
    <name type="scientific">Microbacterium ulmi</name>
    <dbReference type="NCBI Taxonomy" id="179095"/>
    <lineage>
        <taxon>Bacteria</taxon>
        <taxon>Bacillati</taxon>
        <taxon>Actinomycetota</taxon>
        <taxon>Actinomycetes</taxon>
        <taxon>Micrococcales</taxon>
        <taxon>Microbacteriaceae</taxon>
        <taxon>Microbacterium</taxon>
    </lineage>
</organism>
<evidence type="ECO:0000313" key="3">
    <source>
        <dbReference type="EMBL" id="NNH03800.1"/>
    </source>
</evidence>
<gene>
    <name evidence="3" type="ORF">HLA99_08065</name>
</gene>
<dbReference type="Proteomes" id="UP000543598">
    <property type="component" value="Unassembled WGS sequence"/>
</dbReference>
<dbReference type="InterPro" id="IPR020471">
    <property type="entry name" value="AKR"/>
</dbReference>
<dbReference type="InterPro" id="IPR036812">
    <property type="entry name" value="NAD(P)_OxRdtase_dom_sf"/>
</dbReference>
<accession>A0A7Y2LZQ7</accession>
<keyword evidence="1" id="KW-0560">Oxidoreductase</keyword>
<dbReference type="PANTHER" id="PTHR43364">
    <property type="entry name" value="NADH-SPECIFIC METHYLGLYOXAL REDUCTASE-RELATED"/>
    <property type="match status" value="1"/>
</dbReference>